<dbReference type="CDD" id="cd20401">
    <property type="entry name" value="Tudor_AtPTM-like"/>
    <property type="match status" value="1"/>
</dbReference>
<dbReference type="Gramene" id="OIW11216">
    <property type="protein sequence ID" value="OIW11216"/>
    <property type="gene ID" value="TanjilG_28307"/>
</dbReference>
<gene>
    <name evidence="2" type="ORF">TanjilG_28307</name>
</gene>
<dbReference type="EMBL" id="CM007365">
    <property type="protein sequence ID" value="OIW11216.1"/>
    <property type="molecule type" value="Genomic_DNA"/>
</dbReference>
<organism evidence="2 3">
    <name type="scientific">Lupinus angustifolius</name>
    <name type="common">Narrow-leaved blue lupine</name>
    <dbReference type="NCBI Taxonomy" id="3871"/>
    <lineage>
        <taxon>Eukaryota</taxon>
        <taxon>Viridiplantae</taxon>
        <taxon>Streptophyta</taxon>
        <taxon>Embryophyta</taxon>
        <taxon>Tracheophyta</taxon>
        <taxon>Spermatophyta</taxon>
        <taxon>Magnoliopsida</taxon>
        <taxon>eudicotyledons</taxon>
        <taxon>Gunneridae</taxon>
        <taxon>Pentapetalae</taxon>
        <taxon>rosids</taxon>
        <taxon>fabids</taxon>
        <taxon>Fabales</taxon>
        <taxon>Fabaceae</taxon>
        <taxon>Papilionoideae</taxon>
        <taxon>50 kb inversion clade</taxon>
        <taxon>genistoids sensu lato</taxon>
        <taxon>core genistoids</taxon>
        <taxon>Genisteae</taxon>
        <taxon>Lupinus</taxon>
    </lineage>
</organism>
<dbReference type="InterPro" id="IPR047365">
    <property type="entry name" value="Tudor_AtPTM-like"/>
</dbReference>
<accession>A0A4P1RIJ8</accession>
<evidence type="ECO:0000313" key="3">
    <source>
        <dbReference type="Proteomes" id="UP000188354"/>
    </source>
</evidence>
<dbReference type="PANTHER" id="PTHR37384">
    <property type="entry name" value="OS01G0835600 PROTEIN"/>
    <property type="match status" value="1"/>
</dbReference>
<protein>
    <recommendedName>
        <fullName evidence="1">PTM/DIR17-like Tudor domain-containing protein</fullName>
    </recommendedName>
</protein>
<name>A0A4P1RIJ8_LUPAN</name>
<evidence type="ECO:0000259" key="1">
    <source>
        <dbReference type="Pfam" id="PF21743"/>
    </source>
</evidence>
<evidence type="ECO:0000313" key="2">
    <source>
        <dbReference type="EMBL" id="OIW11216.1"/>
    </source>
</evidence>
<dbReference type="STRING" id="3871.A0A4P1RIJ8"/>
<dbReference type="Gene3D" id="2.30.30.140">
    <property type="match status" value="1"/>
</dbReference>
<reference evidence="2 3" key="1">
    <citation type="journal article" date="2017" name="Plant Biotechnol. J.">
        <title>A comprehensive draft genome sequence for lupin (Lupinus angustifolius), an emerging health food: insights into plant-microbe interactions and legume evolution.</title>
        <authorList>
            <person name="Hane J.K."/>
            <person name="Ming Y."/>
            <person name="Kamphuis L.G."/>
            <person name="Nelson M.N."/>
            <person name="Garg G."/>
            <person name="Atkins C.A."/>
            <person name="Bayer P.E."/>
            <person name="Bravo A."/>
            <person name="Bringans S."/>
            <person name="Cannon S."/>
            <person name="Edwards D."/>
            <person name="Foley R."/>
            <person name="Gao L.L."/>
            <person name="Harrison M.J."/>
            <person name="Huang W."/>
            <person name="Hurgobin B."/>
            <person name="Li S."/>
            <person name="Liu C.W."/>
            <person name="McGrath A."/>
            <person name="Morahan G."/>
            <person name="Murray J."/>
            <person name="Weller J."/>
            <person name="Jian J."/>
            <person name="Singh K.B."/>
        </authorList>
    </citation>
    <scope>NUCLEOTIDE SEQUENCE [LARGE SCALE GENOMIC DNA]</scope>
    <source>
        <strain evidence="3">cv. Tanjil</strain>
        <tissue evidence="2">Whole plant</tissue>
    </source>
</reference>
<dbReference type="Pfam" id="PF21743">
    <property type="entry name" value="PTM_DIR17_Tudor"/>
    <property type="match status" value="1"/>
</dbReference>
<proteinExistence type="predicted"/>
<feature type="domain" description="PTM/DIR17-like Tudor" evidence="1">
    <location>
        <begin position="115"/>
        <end position="159"/>
    </location>
</feature>
<dbReference type="PANTHER" id="PTHR37384:SF1">
    <property type="entry name" value="OS01G0835600 PROTEIN"/>
    <property type="match status" value="1"/>
</dbReference>
<dbReference type="Proteomes" id="UP000188354">
    <property type="component" value="Chromosome LG05"/>
</dbReference>
<keyword evidence="3" id="KW-1185">Reference proteome</keyword>
<dbReference type="AlphaFoldDB" id="A0A4P1RIJ8"/>
<sequence>MDEKGNHLESNAAALSAGGDPISVIEGVPDIIASNSTIFPGDASSADPAIVIDGVPDIIGNNDNIPPGDASSAESAIVINEVADIIPSNKTLPCGDASSAAETHGPSGLGKWLVGRKVRKWFEGRYYAGEVTKFEKWYRVLYEDGESEDLDWVELEELLVPSDGKVPLKKLAKRVLKENKKSAGNAGKNIDLSENPQIKRTTKGKYTILPYKERLYFKI</sequence>